<dbReference type="Proteomes" id="UP000028058">
    <property type="component" value="Unassembled WGS sequence"/>
</dbReference>
<accession>A0A3R7J5W1</accession>
<evidence type="ECO:0000313" key="3">
    <source>
        <dbReference type="Proteomes" id="UP000028058"/>
    </source>
</evidence>
<reference evidence="2 3" key="1">
    <citation type="journal article" date="2014" name="Genome Announc.">
        <title>Draft Genome Sequence of Streptomyces fradiae ATCC 19609, a Strain Highly Sensitive to Antibiotics.</title>
        <authorList>
            <person name="Bekker O.B."/>
            <person name="Klimina K.M."/>
            <person name="Vatlin A.A."/>
            <person name="Zakharevich N.V."/>
            <person name="Kasianov A.S."/>
            <person name="Danilenko V.N."/>
        </authorList>
    </citation>
    <scope>NUCLEOTIDE SEQUENCE [LARGE SCALE GENOMIC DNA]</scope>
    <source>
        <strain evidence="2 3">ATCC 19609</strain>
    </source>
</reference>
<keyword evidence="3" id="KW-1185">Reference proteome</keyword>
<feature type="transmembrane region" description="Helical" evidence="1">
    <location>
        <begin position="6"/>
        <end position="23"/>
    </location>
</feature>
<keyword evidence="1" id="KW-0472">Membrane</keyword>
<feature type="transmembrane region" description="Helical" evidence="1">
    <location>
        <begin position="82"/>
        <end position="100"/>
    </location>
</feature>
<gene>
    <name evidence="2" type="ORF">SFRA_011685</name>
</gene>
<dbReference type="RefSeq" id="WP_043472543.1">
    <property type="nucleotide sequence ID" value="NZ_CP134822.1"/>
</dbReference>
<sequence length="103" mass="10548">MSWTWIATAAAACFALKLLGLLVPQRTLEHPAVSLTAEAVPVALLAALIAVQTFTAEQQVALDARVAGIAVAALCIWKKAPFLVTVVAAAAVTALLRWAGAAG</sequence>
<comment type="caution">
    <text evidence="2">The sequence shown here is derived from an EMBL/GenBank/DDBJ whole genome shotgun (WGS) entry which is preliminary data.</text>
</comment>
<dbReference type="Pfam" id="PF05437">
    <property type="entry name" value="AzlD"/>
    <property type="match status" value="1"/>
</dbReference>
<dbReference type="EMBL" id="JNAD02000004">
    <property type="protein sequence ID" value="RKM96680.1"/>
    <property type="molecule type" value="Genomic_DNA"/>
</dbReference>
<keyword evidence="1" id="KW-0812">Transmembrane</keyword>
<proteinExistence type="predicted"/>
<name>A0A3R7J5W1_9ACTN</name>
<evidence type="ECO:0000256" key="1">
    <source>
        <dbReference type="SAM" id="Phobius"/>
    </source>
</evidence>
<dbReference type="InterPro" id="IPR008407">
    <property type="entry name" value="Brnchd-chn_aa_trnsp_AzlD"/>
</dbReference>
<organism evidence="2 3">
    <name type="scientific">Streptomyces xinghaiensis</name>
    <dbReference type="NCBI Taxonomy" id="1038928"/>
    <lineage>
        <taxon>Bacteria</taxon>
        <taxon>Bacillati</taxon>
        <taxon>Actinomycetota</taxon>
        <taxon>Actinomycetes</taxon>
        <taxon>Kitasatosporales</taxon>
        <taxon>Streptomycetaceae</taxon>
        <taxon>Streptomyces</taxon>
    </lineage>
</organism>
<evidence type="ECO:0000313" key="2">
    <source>
        <dbReference type="EMBL" id="RKM96680.1"/>
    </source>
</evidence>
<keyword evidence="1" id="KW-1133">Transmembrane helix</keyword>
<dbReference type="AlphaFoldDB" id="A0A3R7J5W1"/>
<protein>
    <submittedName>
        <fullName evidence="2">AzlD domain-containing protein</fullName>
    </submittedName>
</protein>